<gene>
    <name evidence="4" type="ORF">BRENAR_LOCUS789</name>
</gene>
<dbReference type="GO" id="GO:0007264">
    <property type="term" value="P:small GTPase-mediated signal transduction"/>
    <property type="evidence" value="ECO:0007669"/>
    <property type="project" value="InterPro"/>
</dbReference>
<proteinExistence type="predicted"/>
<sequence>MSSKTIYKCPFDYKTTIIQLPVDADTEKGEKRRFNWVKKDADETRFVKCQPDTIVDAKGDAEEAHEFYQVDSFWDFDNVGVSRHAKTEDGGIIHLANGQGTQTFKICRYLTCGECDKGAIGFGGYPIGDVDENHQNANDLSYFVSF</sequence>
<dbReference type="SUPFAM" id="SSF51316">
    <property type="entry name" value="Mss4-like"/>
    <property type="match status" value="1"/>
</dbReference>
<dbReference type="AlphaFoldDB" id="A0A448YGH5"/>
<name>A0A448YGH5_BRENA</name>
<evidence type="ECO:0000313" key="5">
    <source>
        <dbReference type="Proteomes" id="UP000290900"/>
    </source>
</evidence>
<dbReference type="OrthoDB" id="30840at2759"/>
<keyword evidence="2" id="KW-0344">Guanine-nucleotide releasing factor</keyword>
<dbReference type="STRING" id="13370.A0A448YGH5"/>
<dbReference type="PANTHER" id="PTHR13276:SF0">
    <property type="entry name" value="GUANINE NUCLEOTIDE EXCHANGE FACTOR MSS4"/>
    <property type="match status" value="1"/>
</dbReference>
<keyword evidence="3" id="KW-0653">Protein transport</keyword>
<dbReference type="GO" id="GO:0005085">
    <property type="term" value="F:guanyl-nucleotide exchange factor activity"/>
    <property type="evidence" value="ECO:0007669"/>
    <property type="project" value="UniProtKB-KW"/>
</dbReference>
<protein>
    <submittedName>
        <fullName evidence="4">DEKNAAC100762</fullName>
    </submittedName>
</protein>
<dbReference type="GO" id="GO:0015031">
    <property type="term" value="P:protein transport"/>
    <property type="evidence" value="ECO:0007669"/>
    <property type="project" value="UniProtKB-KW"/>
</dbReference>
<dbReference type="PROSITE" id="PS51796">
    <property type="entry name" value="MSS4"/>
    <property type="match status" value="1"/>
</dbReference>
<dbReference type="Pfam" id="PF04421">
    <property type="entry name" value="Mss4"/>
    <property type="match status" value="1"/>
</dbReference>
<keyword evidence="5" id="KW-1185">Reference proteome</keyword>
<dbReference type="GO" id="GO:0006892">
    <property type="term" value="P:post-Golgi vesicle-mediated transport"/>
    <property type="evidence" value="ECO:0007669"/>
    <property type="project" value="TreeGrafter"/>
</dbReference>
<evidence type="ECO:0000256" key="2">
    <source>
        <dbReference type="ARBA" id="ARBA00022658"/>
    </source>
</evidence>
<dbReference type="PANTHER" id="PTHR13276">
    <property type="entry name" value="GUANINE NUCLEOTIDE EXCHANGE FACTOR MSS4"/>
    <property type="match status" value="1"/>
</dbReference>
<reference evidence="4 5" key="1">
    <citation type="submission" date="2018-12" db="EMBL/GenBank/DDBJ databases">
        <authorList>
            <person name="Tiukova I."/>
            <person name="Dainat J."/>
        </authorList>
    </citation>
    <scope>NUCLEOTIDE SEQUENCE [LARGE SCALE GENOMIC DNA]</scope>
</reference>
<dbReference type="GO" id="GO:0016020">
    <property type="term" value="C:membrane"/>
    <property type="evidence" value="ECO:0007669"/>
    <property type="project" value="TreeGrafter"/>
</dbReference>
<dbReference type="InterPro" id="IPR011057">
    <property type="entry name" value="Mss4-like_sf"/>
</dbReference>
<evidence type="ECO:0000313" key="4">
    <source>
        <dbReference type="EMBL" id="VEU20054.1"/>
    </source>
</evidence>
<evidence type="ECO:0000256" key="3">
    <source>
        <dbReference type="ARBA" id="ARBA00022927"/>
    </source>
</evidence>
<dbReference type="InterPro" id="IPR007515">
    <property type="entry name" value="Mss4"/>
</dbReference>
<dbReference type="InterPro" id="IPR011323">
    <property type="entry name" value="Mss4/transl-control_tumour"/>
</dbReference>
<dbReference type="EMBL" id="CAACVR010000001">
    <property type="protein sequence ID" value="VEU20054.1"/>
    <property type="molecule type" value="Genomic_DNA"/>
</dbReference>
<dbReference type="Gene3D" id="2.170.150.10">
    <property type="entry name" value="Metal Binding Protein, Guanine Nucleotide Exchange Factor, Chain A"/>
    <property type="match status" value="1"/>
</dbReference>
<dbReference type="GO" id="GO:0008270">
    <property type="term" value="F:zinc ion binding"/>
    <property type="evidence" value="ECO:0007669"/>
    <property type="project" value="TreeGrafter"/>
</dbReference>
<organism evidence="4 5">
    <name type="scientific">Brettanomyces naardenensis</name>
    <name type="common">Yeast</name>
    <dbReference type="NCBI Taxonomy" id="13370"/>
    <lineage>
        <taxon>Eukaryota</taxon>
        <taxon>Fungi</taxon>
        <taxon>Dikarya</taxon>
        <taxon>Ascomycota</taxon>
        <taxon>Saccharomycotina</taxon>
        <taxon>Pichiomycetes</taxon>
        <taxon>Pichiales</taxon>
        <taxon>Pichiaceae</taxon>
        <taxon>Brettanomyces</taxon>
    </lineage>
</organism>
<dbReference type="GO" id="GO:0005829">
    <property type="term" value="C:cytosol"/>
    <property type="evidence" value="ECO:0007669"/>
    <property type="project" value="TreeGrafter"/>
</dbReference>
<accession>A0A448YGH5</accession>
<keyword evidence="1" id="KW-0813">Transport</keyword>
<evidence type="ECO:0000256" key="1">
    <source>
        <dbReference type="ARBA" id="ARBA00022448"/>
    </source>
</evidence>
<dbReference type="InParanoid" id="A0A448YGH5"/>
<dbReference type="Proteomes" id="UP000290900">
    <property type="component" value="Unassembled WGS sequence"/>
</dbReference>